<reference evidence="1" key="1">
    <citation type="submission" date="2020-12" db="EMBL/GenBank/DDBJ databases">
        <title>Leucobacter sp. CAS1, isolated from Chromium sludge.</title>
        <authorList>
            <person name="Xu Z."/>
        </authorList>
    </citation>
    <scope>NUCLEOTIDE SEQUENCE</scope>
    <source>
        <strain evidence="1">CSA1</strain>
    </source>
</reference>
<dbReference type="Proteomes" id="UP000608530">
    <property type="component" value="Unassembled WGS sequence"/>
</dbReference>
<name>A0A934UUV0_9MICO</name>
<keyword evidence="2" id="KW-1185">Reference proteome</keyword>
<comment type="caution">
    <text evidence="1">The sequence shown here is derived from an EMBL/GenBank/DDBJ whole genome shotgun (WGS) entry which is preliminary data.</text>
</comment>
<dbReference type="EMBL" id="JAEHOH010000007">
    <property type="protein sequence ID" value="MBK0418563.1"/>
    <property type="molecule type" value="Genomic_DNA"/>
</dbReference>
<sequence>MAFVDESYVVPEVAHGARTFYIATAYVSPVRLHQPVRDDLGSIVGGSYWHTSEAHAAGDAETIHELCRYLAAAEEDEAFLLAVQSPIEDAPGGDELAREACLTALLGNLHEGQLTPRPSLVVAEERRHQGQRARDLRTIKTMRQAQVIGQMQVTFTSPSVEPLLWVPDIVAFAQSHLERGSDAGYAVPLAPLLRVVPVEKSNPR</sequence>
<gene>
    <name evidence="1" type="ORF">JD276_05890</name>
</gene>
<protein>
    <submittedName>
        <fullName evidence="1">Uncharacterized protein</fullName>
    </submittedName>
</protein>
<dbReference type="AlphaFoldDB" id="A0A934UUV0"/>
<accession>A0A934UUV0</accession>
<proteinExistence type="predicted"/>
<evidence type="ECO:0000313" key="2">
    <source>
        <dbReference type="Proteomes" id="UP000608530"/>
    </source>
</evidence>
<dbReference type="RefSeq" id="WP_024356169.1">
    <property type="nucleotide sequence ID" value="NZ_JAEHOH010000007.1"/>
</dbReference>
<evidence type="ECO:0000313" key="1">
    <source>
        <dbReference type="EMBL" id="MBK0418563.1"/>
    </source>
</evidence>
<organism evidence="1 2">
    <name type="scientific">Leucobacter chromiisoli</name>
    <dbReference type="NCBI Taxonomy" id="2796471"/>
    <lineage>
        <taxon>Bacteria</taxon>
        <taxon>Bacillati</taxon>
        <taxon>Actinomycetota</taxon>
        <taxon>Actinomycetes</taxon>
        <taxon>Micrococcales</taxon>
        <taxon>Microbacteriaceae</taxon>
        <taxon>Leucobacter</taxon>
    </lineage>
</organism>